<evidence type="ECO:0000256" key="6">
    <source>
        <dbReference type="ARBA" id="ARBA00022871"/>
    </source>
</evidence>
<evidence type="ECO:0000256" key="3">
    <source>
        <dbReference type="ARBA" id="ARBA00022468"/>
    </source>
</evidence>
<gene>
    <name evidence="13" type="ORF">MG293_009242</name>
</gene>
<dbReference type="GO" id="GO:0005856">
    <property type="term" value="C:cytoskeleton"/>
    <property type="evidence" value="ECO:0007669"/>
    <property type="project" value="UniProtKB-SubCell"/>
</dbReference>
<feature type="region of interest" description="Disordered" evidence="11">
    <location>
        <begin position="1"/>
        <end position="52"/>
    </location>
</feature>
<evidence type="ECO:0000256" key="4">
    <source>
        <dbReference type="ARBA" id="ARBA00022490"/>
    </source>
</evidence>
<dbReference type="Pfam" id="PF00566">
    <property type="entry name" value="RabGAP-TBC"/>
    <property type="match status" value="1"/>
</dbReference>
<accession>A0AAD4U6L6</accession>
<organism evidence="13 14">
    <name type="scientific">Ovis ammon polii</name>
    <dbReference type="NCBI Taxonomy" id="230172"/>
    <lineage>
        <taxon>Eukaryota</taxon>
        <taxon>Metazoa</taxon>
        <taxon>Chordata</taxon>
        <taxon>Craniata</taxon>
        <taxon>Vertebrata</taxon>
        <taxon>Euteleostomi</taxon>
        <taxon>Mammalia</taxon>
        <taxon>Eutheria</taxon>
        <taxon>Laurasiatheria</taxon>
        <taxon>Artiodactyla</taxon>
        <taxon>Ruminantia</taxon>
        <taxon>Pecora</taxon>
        <taxon>Bovidae</taxon>
        <taxon>Caprinae</taxon>
        <taxon>Ovis</taxon>
    </lineage>
</organism>
<dbReference type="InterPro" id="IPR035969">
    <property type="entry name" value="Rab-GAP_TBC_sf"/>
</dbReference>
<evidence type="ECO:0000313" key="13">
    <source>
        <dbReference type="EMBL" id="KAI4540201.1"/>
    </source>
</evidence>
<dbReference type="SUPFAM" id="SSF47923">
    <property type="entry name" value="Ypt/Rab-GAP domain of gyp1p"/>
    <property type="match status" value="2"/>
</dbReference>
<evidence type="ECO:0000256" key="1">
    <source>
        <dbReference type="ARBA" id="ARBA00004218"/>
    </source>
</evidence>
<dbReference type="GO" id="GO:0001669">
    <property type="term" value="C:acrosomal vesicle"/>
    <property type="evidence" value="ECO:0007669"/>
    <property type="project" value="UniProtKB-SubCell"/>
</dbReference>
<dbReference type="EMBL" id="JAKZEL010000009">
    <property type="protein sequence ID" value="KAI4540201.1"/>
    <property type="molecule type" value="Genomic_DNA"/>
</dbReference>
<evidence type="ECO:0000256" key="8">
    <source>
        <dbReference type="ARBA" id="ARBA00023329"/>
    </source>
</evidence>
<dbReference type="FunFam" id="1.10.472.80:FF:000037">
    <property type="entry name" value="TBC1 domain family member 21"/>
    <property type="match status" value="1"/>
</dbReference>
<comment type="subcellular location">
    <subcellularLocation>
        <location evidence="2">Cytoplasm</location>
        <location evidence="2">Cytoskeleton</location>
    </subcellularLocation>
    <subcellularLocation>
        <location evidence="1">Cytoplasmic vesicle</location>
        <location evidence="1">Secretory vesicle</location>
        <location evidence="1">Acrosome</location>
    </subcellularLocation>
</comment>
<dbReference type="PANTHER" id="PTHR22957:SF489">
    <property type="entry name" value="TBC1 DOMAIN FAMILY MEMBER 21"/>
    <property type="match status" value="1"/>
</dbReference>
<evidence type="ECO:0000259" key="12">
    <source>
        <dbReference type="PROSITE" id="PS50086"/>
    </source>
</evidence>
<evidence type="ECO:0000256" key="10">
    <source>
        <dbReference type="ARBA" id="ARBA00078842"/>
    </source>
</evidence>
<evidence type="ECO:0000256" key="5">
    <source>
        <dbReference type="ARBA" id="ARBA00022782"/>
    </source>
</evidence>
<dbReference type="InterPro" id="IPR000195">
    <property type="entry name" value="Rab-GAP-TBC_dom"/>
</dbReference>
<dbReference type="Gene3D" id="1.10.472.80">
    <property type="entry name" value="Ypt/Rab-GAP domain of gyp1p, domain 3"/>
    <property type="match status" value="1"/>
</dbReference>
<name>A0AAD4U6L6_OVIAM</name>
<dbReference type="Gene3D" id="1.10.8.270">
    <property type="entry name" value="putative rabgap domain of human tbc1 domain family member 14 like domains"/>
    <property type="match status" value="1"/>
</dbReference>
<feature type="domain" description="Rab-GAP TBC" evidence="12">
    <location>
        <begin position="239"/>
        <end position="499"/>
    </location>
</feature>
<reference evidence="13" key="1">
    <citation type="submission" date="2022-03" db="EMBL/GenBank/DDBJ databases">
        <title>Genomic analyses of argali, domestic sheep and their hybrids provide insights into chromosomal evolution, heterosis and genetic basis of agronomic traits.</title>
        <authorList>
            <person name="Li M."/>
        </authorList>
    </citation>
    <scope>NUCLEOTIDE SEQUENCE</scope>
    <source>
        <strain evidence="13">CAU-MHL-2022a</strain>
        <tissue evidence="13">Skin</tissue>
    </source>
</reference>
<dbReference type="PROSITE" id="PS50086">
    <property type="entry name" value="TBC_RABGAP"/>
    <property type="match status" value="1"/>
</dbReference>
<proteinExistence type="predicted"/>
<feature type="compositionally biased region" description="Acidic residues" evidence="11">
    <location>
        <begin position="1"/>
        <end position="14"/>
    </location>
</feature>
<keyword evidence="6" id="KW-0744">Spermatogenesis</keyword>
<keyword evidence="5" id="KW-0221">Differentiation</keyword>
<dbReference type="SMART" id="SM00164">
    <property type="entry name" value="TBC"/>
    <property type="match status" value="1"/>
</dbReference>
<feature type="region of interest" description="Disordered" evidence="11">
    <location>
        <begin position="585"/>
        <end position="621"/>
    </location>
</feature>
<evidence type="ECO:0000256" key="11">
    <source>
        <dbReference type="SAM" id="MobiDB-lite"/>
    </source>
</evidence>
<comment type="caution">
    <text evidence="13">The sequence shown here is derived from an EMBL/GenBank/DDBJ whole genome shotgun (WGS) entry which is preliminary data.</text>
</comment>
<dbReference type="FunFam" id="1.10.8.270:FF:000029">
    <property type="entry name" value="TBC1 domain family member 21"/>
    <property type="match status" value="1"/>
</dbReference>
<dbReference type="GO" id="GO:0007283">
    <property type="term" value="P:spermatogenesis"/>
    <property type="evidence" value="ECO:0007669"/>
    <property type="project" value="UniProtKB-KW"/>
</dbReference>
<keyword evidence="4" id="KW-0963">Cytoplasm</keyword>
<keyword evidence="8" id="KW-0968">Cytoplasmic vesicle</keyword>
<dbReference type="PANTHER" id="PTHR22957">
    <property type="entry name" value="TBC1 DOMAIN FAMILY MEMBER GTPASE-ACTIVATING PROTEIN"/>
    <property type="match status" value="1"/>
</dbReference>
<evidence type="ECO:0000313" key="14">
    <source>
        <dbReference type="Proteomes" id="UP001214576"/>
    </source>
</evidence>
<evidence type="ECO:0000256" key="7">
    <source>
        <dbReference type="ARBA" id="ARBA00023212"/>
    </source>
</evidence>
<dbReference type="AlphaFoldDB" id="A0AAD4U6L6"/>
<dbReference type="Proteomes" id="UP001214576">
    <property type="component" value="Unassembled WGS sequence"/>
</dbReference>
<keyword evidence="14" id="KW-1185">Reference proteome</keyword>
<protein>
    <recommendedName>
        <fullName evidence="9">TBC1 domain family member 21</fullName>
    </recommendedName>
    <alternativeName>
        <fullName evidence="10">Male germ cell Rab GTPase-activating protein</fullName>
    </alternativeName>
</protein>
<evidence type="ECO:0000256" key="2">
    <source>
        <dbReference type="ARBA" id="ARBA00004245"/>
    </source>
</evidence>
<dbReference type="GO" id="GO:0005096">
    <property type="term" value="F:GTPase activator activity"/>
    <property type="evidence" value="ECO:0007669"/>
    <property type="project" value="UniProtKB-KW"/>
</dbReference>
<evidence type="ECO:0000256" key="9">
    <source>
        <dbReference type="ARBA" id="ARBA00067515"/>
    </source>
</evidence>
<dbReference type="GO" id="GO:0030154">
    <property type="term" value="P:cell differentiation"/>
    <property type="evidence" value="ECO:0007669"/>
    <property type="project" value="UniProtKB-KW"/>
</dbReference>
<keyword evidence="7" id="KW-0206">Cytoskeleton</keyword>
<sequence>MGLELEIPEMDERDTLDTGPCGSVSVYTMAPSPSSSHGLEPGEAEPPGPPHPWAQQLWFGSAECLMVLRLYPRSKPVTRNEHITYSNIEACEVVKIEYDLVKGEALSSWCLWEEDGELEEVQVCSKADAGALKPEEGNGACLSVDAMPSISLALNEARYSQSCFNLSSSPDPQSLPETHVLTAGFTIPSSAGHTLDGKFGVEVKRKPPIDKTEWDGFFDENGHLAKSRDFICVNILERGLHPTVRTEAWKFLTGYYSWQSSQDERLTVDSTRRKNYEALCQMYQKIQPLLENLHRNFIETRNSITYDIKKLYDKDPLGNVLLDKKKLEKILLLSYVCNTQAEYQQGFHEMVMIFQLMLEHDHETFWLFQFFLQKTTHGMCLEEYLSSLHCEPYPVHLYIPTTHTHHADKMCVYKHPYSNTQTHTETQEHSCVINIGVGKNLDMLNTLIDFLDPVFAEHLKGKGAGAVPSLFPWFCLCFQRAFKTFDDVWRLWEVLLTGKPCRNFQVLVAYSMLQMVRPQVLQESMTGDDILLACNNLIDLDADELISAACIVYAELIQKDARVCRNKARELRDLSCILVGGRRCPGPGAPATVTTNPNEKPQAPEGGAEVPTPKGKGTSLP</sequence>
<keyword evidence="3" id="KW-0343">GTPase activation</keyword>